<dbReference type="Proteomes" id="UP001162156">
    <property type="component" value="Unassembled WGS sequence"/>
</dbReference>
<name>A0AAV8ZRQ9_9CUCU</name>
<dbReference type="PANTHER" id="PTHR10773:SF19">
    <property type="match status" value="1"/>
</dbReference>
<sequence>MSWKRIAAKKARLKGSPYKSAVAKKNLINEGRKLKPPCSCPRKCDEKIPESIRQNIFRDFWKDTFNWDHRRQFVISMVDEQTKNRSRPRNNNQAGRRTKSKIYHLQLLESKIVVCKIMFLNTIGITEKFVRVALSKKKESGFVIPDKRGKHPPKNKLPEEIRLSVKSHIS</sequence>
<evidence type="ECO:0000313" key="2">
    <source>
        <dbReference type="EMBL" id="KAJ8969098.1"/>
    </source>
</evidence>
<proteinExistence type="predicted"/>
<evidence type="ECO:0000313" key="3">
    <source>
        <dbReference type="Proteomes" id="UP001162156"/>
    </source>
</evidence>
<reference evidence="2" key="1">
    <citation type="journal article" date="2023" name="Insect Mol. Biol.">
        <title>Genome sequencing provides insights into the evolution of gene families encoding plant cell wall-degrading enzymes in longhorned beetles.</title>
        <authorList>
            <person name="Shin N.R."/>
            <person name="Okamura Y."/>
            <person name="Kirsch R."/>
            <person name="Pauchet Y."/>
        </authorList>
    </citation>
    <scope>NUCLEOTIDE SEQUENCE</scope>
    <source>
        <strain evidence="2">RBIC_L_NR</strain>
    </source>
</reference>
<comment type="caution">
    <text evidence="2">The sequence shown here is derived from an EMBL/GenBank/DDBJ whole genome shotgun (WGS) entry which is preliminary data.</text>
</comment>
<dbReference type="PANTHER" id="PTHR10773">
    <property type="entry name" value="DNA-DIRECTED RNA POLYMERASES I, II, AND III SUBUNIT RPABC2"/>
    <property type="match status" value="1"/>
</dbReference>
<organism evidence="2 3">
    <name type="scientific">Rhamnusium bicolor</name>
    <dbReference type="NCBI Taxonomy" id="1586634"/>
    <lineage>
        <taxon>Eukaryota</taxon>
        <taxon>Metazoa</taxon>
        <taxon>Ecdysozoa</taxon>
        <taxon>Arthropoda</taxon>
        <taxon>Hexapoda</taxon>
        <taxon>Insecta</taxon>
        <taxon>Pterygota</taxon>
        <taxon>Neoptera</taxon>
        <taxon>Endopterygota</taxon>
        <taxon>Coleoptera</taxon>
        <taxon>Polyphaga</taxon>
        <taxon>Cucujiformia</taxon>
        <taxon>Chrysomeloidea</taxon>
        <taxon>Cerambycidae</taxon>
        <taxon>Lepturinae</taxon>
        <taxon>Rhagiini</taxon>
        <taxon>Rhamnusium</taxon>
    </lineage>
</organism>
<gene>
    <name evidence="2" type="ORF">NQ314_001930</name>
</gene>
<feature type="region of interest" description="Disordered" evidence="1">
    <location>
        <begin position="144"/>
        <end position="170"/>
    </location>
</feature>
<accession>A0AAV8ZRQ9</accession>
<evidence type="ECO:0000256" key="1">
    <source>
        <dbReference type="SAM" id="MobiDB-lite"/>
    </source>
</evidence>
<protein>
    <submittedName>
        <fullName evidence="2">Uncharacterized protein</fullName>
    </submittedName>
</protein>
<dbReference type="AlphaFoldDB" id="A0AAV8ZRQ9"/>
<keyword evidence="3" id="KW-1185">Reference proteome</keyword>
<dbReference type="EMBL" id="JANEYF010000595">
    <property type="protein sequence ID" value="KAJ8969098.1"/>
    <property type="molecule type" value="Genomic_DNA"/>
</dbReference>
<feature type="region of interest" description="Disordered" evidence="1">
    <location>
        <begin position="79"/>
        <end position="98"/>
    </location>
</feature>